<dbReference type="Pfam" id="PF02545">
    <property type="entry name" value="Maf"/>
    <property type="match status" value="1"/>
</dbReference>
<keyword evidence="3 4" id="KW-0546">Nucleotide metabolism</keyword>
<feature type="site" description="Important for substrate specificity" evidence="4">
    <location>
        <position position="16"/>
    </location>
</feature>
<dbReference type="HAMAP" id="MF_00528">
    <property type="entry name" value="Maf"/>
    <property type="match status" value="1"/>
</dbReference>
<evidence type="ECO:0000256" key="4">
    <source>
        <dbReference type="HAMAP-Rule" id="MF_00528"/>
    </source>
</evidence>
<dbReference type="SUPFAM" id="SSF52972">
    <property type="entry name" value="ITPase-like"/>
    <property type="match status" value="1"/>
</dbReference>
<comment type="function">
    <text evidence="4">Nucleoside triphosphate pyrophosphatase that hydrolyzes dTTP and UTP. May have a dual role in cell division arrest and in preventing the incorporation of modified nucleotides into cellular nucleic acids.</text>
</comment>
<proteinExistence type="inferred from homology"/>
<dbReference type="PANTHER" id="PTHR43213:SF5">
    <property type="entry name" value="BIFUNCTIONAL DTTP_UTP PYROPHOSPHATASE_METHYLTRANSFERASE PROTEIN-RELATED"/>
    <property type="match status" value="1"/>
</dbReference>
<feature type="active site" description="Proton acceptor" evidence="4">
    <location>
        <position position="73"/>
    </location>
</feature>
<comment type="cofactor">
    <cofactor evidence="1 4">
        <name>a divalent metal cation</name>
        <dbReference type="ChEBI" id="CHEBI:60240"/>
    </cofactor>
</comment>
<comment type="catalytic activity">
    <reaction evidence="4">
        <text>dTTP + H2O = dTMP + diphosphate + H(+)</text>
        <dbReference type="Rhea" id="RHEA:28534"/>
        <dbReference type="ChEBI" id="CHEBI:15377"/>
        <dbReference type="ChEBI" id="CHEBI:15378"/>
        <dbReference type="ChEBI" id="CHEBI:33019"/>
        <dbReference type="ChEBI" id="CHEBI:37568"/>
        <dbReference type="ChEBI" id="CHEBI:63528"/>
        <dbReference type="EC" id="3.6.1.9"/>
    </reaction>
</comment>
<dbReference type="GO" id="GO:0005737">
    <property type="term" value="C:cytoplasm"/>
    <property type="evidence" value="ECO:0007669"/>
    <property type="project" value="UniProtKB-SubCell"/>
</dbReference>
<accession>A0A7C4ASQ8</accession>
<dbReference type="NCBIfam" id="TIGR00172">
    <property type="entry name" value="maf"/>
    <property type="match status" value="1"/>
</dbReference>
<comment type="subcellular location">
    <subcellularLocation>
        <location evidence="4">Cytoplasm</location>
    </subcellularLocation>
</comment>
<dbReference type="GO" id="GO:0047429">
    <property type="term" value="F:nucleoside triphosphate diphosphatase activity"/>
    <property type="evidence" value="ECO:0007669"/>
    <property type="project" value="UniProtKB-EC"/>
</dbReference>
<dbReference type="EMBL" id="DTGT01000298">
    <property type="protein sequence ID" value="HGH61504.1"/>
    <property type="molecule type" value="Genomic_DNA"/>
</dbReference>
<dbReference type="PANTHER" id="PTHR43213">
    <property type="entry name" value="BIFUNCTIONAL DTTP/UTP PYROPHOSPHATASE/METHYLTRANSFERASE PROTEIN-RELATED"/>
    <property type="match status" value="1"/>
</dbReference>
<dbReference type="GO" id="GO:0009117">
    <property type="term" value="P:nucleotide metabolic process"/>
    <property type="evidence" value="ECO:0007669"/>
    <property type="project" value="UniProtKB-KW"/>
</dbReference>
<evidence type="ECO:0000256" key="1">
    <source>
        <dbReference type="ARBA" id="ARBA00001968"/>
    </source>
</evidence>
<dbReference type="AlphaFoldDB" id="A0A7C4ASQ8"/>
<dbReference type="EC" id="3.6.1.9" evidence="4"/>
<dbReference type="InterPro" id="IPR029001">
    <property type="entry name" value="ITPase-like_fam"/>
</dbReference>
<keyword evidence="2 4" id="KW-0378">Hydrolase</keyword>
<feature type="site" description="Important for substrate specificity" evidence="4">
    <location>
        <position position="74"/>
    </location>
</feature>
<dbReference type="CDD" id="cd00555">
    <property type="entry name" value="Maf"/>
    <property type="match status" value="1"/>
</dbReference>
<keyword evidence="4" id="KW-0963">Cytoplasm</keyword>
<evidence type="ECO:0000256" key="2">
    <source>
        <dbReference type="ARBA" id="ARBA00022801"/>
    </source>
</evidence>
<comment type="catalytic activity">
    <reaction evidence="4">
        <text>UTP + H2O = UMP + diphosphate + H(+)</text>
        <dbReference type="Rhea" id="RHEA:29395"/>
        <dbReference type="ChEBI" id="CHEBI:15377"/>
        <dbReference type="ChEBI" id="CHEBI:15378"/>
        <dbReference type="ChEBI" id="CHEBI:33019"/>
        <dbReference type="ChEBI" id="CHEBI:46398"/>
        <dbReference type="ChEBI" id="CHEBI:57865"/>
        <dbReference type="EC" id="3.6.1.9"/>
    </reaction>
</comment>
<organism evidence="5">
    <name type="scientific">Desulfomonile tiedjei</name>
    <dbReference type="NCBI Taxonomy" id="2358"/>
    <lineage>
        <taxon>Bacteria</taxon>
        <taxon>Pseudomonadati</taxon>
        <taxon>Thermodesulfobacteriota</taxon>
        <taxon>Desulfomonilia</taxon>
        <taxon>Desulfomonilales</taxon>
        <taxon>Desulfomonilaceae</taxon>
        <taxon>Desulfomonile</taxon>
    </lineage>
</organism>
<comment type="similarity">
    <text evidence="4">Belongs to the Maf family. YhdE subfamily.</text>
</comment>
<feature type="site" description="Important for substrate specificity" evidence="4">
    <location>
        <position position="159"/>
    </location>
</feature>
<protein>
    <recommendedName>
        <fullName evidence="4">dTTP/UTP pyrophosphatase</fullName>
        <shortName evidence="4">dTTPase/UTPase</shortName>
        <ecNumber evidence="4">3.6.1.9</ecNumber>
    </recommendedName>
    <alternativeName>
        <fullName evidence="4">Nucleoside triphosphate pyrophosphatase</fullName>
    </alternativeName>
    <alternativeName>
        <fullName evidence="4">Nucleotide pyrophosphatase</fullName>
        <shortName evidence="4">Nucleotide PPase</shortName>
    </alternativeName>
</protein>
<evidence type="ECO:0000256" key="3">
    <source>
        <dbReference type="ARBA" id="ARBA00023080"/>
    </source>
</evidence>
<dbReference type="Gene3D" id="3.90.950.10">
    <property type="match status" value="1"/>
</dbReference>
<name>A0A7C4ASQ8_9BACT</name>
<comment type="caution">
    <text evidence="5">The sequence shown here is derived from an EMBL/GenBank/DDBJ whole genome shotgun (WGS) entry which is preliminary data.</text>
</comment>
<reference evidence="5" key="1">
    <citation type="journal article" date="2020" name="mSystems">
        <title>Genome- and Community-Level Interaction Insights into Carbon Utilization and Element Cycling Functions of Hydrothermarchaeota in Hydrothermal Sediment.</title>
        <authorList>
            <person name="Zhou Z."/>
            <person name="Liu Y."/>
            <person name="Xu W."/>
            <person name="Pan J."/>
            <person name="Luo Z.H."/>
            <person name="Li M."/>
        </authorList>
    </citation>
    <scope>NUCLEOTIDE SEQUENCE [LARGE SCALE GENOMIC DNA]</scope>
    <source>
        <strain evidence="5">SpSt-769</strain>
    </source>
</reference>
<dbReference type="InterPro" id="IPR003697">
    <property type="entry name" value="Maf-like"/>
</dbReference>
<evidence type="ECO:0000313" key="5">
    <source>
        <dbReference type="EMBL" id="HGH61504.1"/>
    </source>
</evidence>
<comment type="caution">
    <text evidence="4">Lacks conserved residue(s) required for the propagation of feature annotation.</text>
</comment>
<gene>
    <name evidence="5" type="primary">maf</name>
    <name evidence="5" type="ORF">ENV54_09425</name>
</gene>
<sequence length="211" mass="22783">MRPSGKPLILASSSLRRKDLLETVGVPFIIVPADIQECLVDGETPPQHVTRLSRAKAAEVAHSYPGRWILGADTIVVLDGAILGKPANEAQAVEMLGMLAGRRHTVFTGYTLLNTAFPERSLSRHVRSYVSIKRMTKSEISTYVKTGEPMDKAGAYAVQGLGAAIVRRVEGSYTNVVGLPLCEVMEDLETLGIFRFLGGAQKDDCGQPSSD</sequence>
<dbReference type="PIRSF" id="PIRSF006305">
    <property type="entry name" value="Maf"/>
    <property type="match status" value="1"/>
</dbReference>